<reference evidence="1" key="1">
    <citation type="submission" date="2014-11" db="EMBL/GenBank/DDBJ databases">
        <authorList>
            <person name="Amaro Gonzalez C."/>
        </authorList>
    </citation>
    <scope>NUCLEOTIDE SEQUENCE</scope>
</reference>
<accession>A0A0E9WSH4</accession>
<dbReference type="EMBL" id="GBXM01015255">
    <property type="protein sequence ID" value="JAH93322.1"/>
    <property type="molecule type" value="Transcribed_RNA"/>
</dbReference>
<reference evidence="1" key="2">
    <citation type="journal article" date="2015" name="Fish Shellfish Immunol.">
        <title>Early steps in the European eel (Anguilla anguilla)-Vibrio vulnificus interaction in the gills: Role of the RtxA13 toxin.</title>
        <authorList>
            <person name="Callol A."/>
            <person name="Pajuelo D."/>
            <person name="Ebbesson L."/>
            <person name="Teles M."/>
            <person name="MacKenzie S."/>
            <person name="Amaro C."/>
        </authorList>
    </citation>
    <scope>NUCLEOTIDE SEQUENCE</scope>
</reference>
<organism evidence="1">
    <name type="scientific">Anguilla anguilla</name>
    <name type="common">European freshwater eel</name>
    <name type="synonym">Muraena anguilla</name>
    <dbReference type="NCBI Taxonomy" id="7936"/>
    <lineage>
        <taxon>Eukaryota</taxon>
        <taxon>Metazoa</taxon>
        <taxon>Chordata</taxon>
        <taxon>Craniata</taxon>
        <taxon>Vertebrata</taxon>
        <taxon>Euteleostomi</taxon>
        <taxon>Actinopterygii</taxon>
        <taxon>Neopterygii</taxon>
        <taxon>Teleostei</taxon>
        <taxon>Anguilliformes</taxon>
        <taxon>Anguillidae</taxon>
        <taxon>Anguilla</taxon>
    </lineage>
</organism>
<sequence length="89" mass="9536">MESQGQVTNGELGGGVLHWDQAYTVLRGVLYWDEGVQNWNRGCTVVGRMVYSTGIGGYTVLGWVVHCTGTGGVLYGARVYCTGIGGVQY</sequence>
<evidence type="ECO:0000313" key="1">
    <source>
        <dbReference type="EMBL" id="JAH93322.1"/>
    </source>
</evidence>
<proteinExistence type="predicted"/>
<dbReference type="AlphaFoldDB" id="A0A0E9WSH4"/>
<protein>
    <submittedName>
        <fullName evidence="1">Uncharacterized protein</fullName>
    </submittedName>
</protein>
<name>A0A0E9WSH4_ANGAN</name>